<feature type="transmembrane region" description="Helical" evidence="1">
    <location>
        <begin position="58"/>
        <end position="78"/>
    </location>
</feature>
<dbReference type="AlphaFoldDB" id="A0A4P2VH55"/>
<accession>A0A4P2VH55</accession>
<keyword evidence="1" id="KW-1133">Transmembrane helix</keyword>
<evidence type="ECO:0000256" key="1">
    <source>
        <dbReference type="SAM" id="Phobius"/>
    </source>
</evidence>
<dbReference type="EMBL" id="AP019368">
    <property type="protein sequence ID" value="BBH52001.1"/>
    <property type="molecule type" value="Genomic_DNA"/>
</dbReference>
<keyword evidence="1" id="KW-0812">Transmembrane</keyword>
<reference evidence="2 3" key="1">
    <citation type="submission" date="2018-12" db="EMBL/GenBank/DDBJ databases">
        <title>Rubrispira sanarue gen. nov., sp., nov., a member of the order Silvanigrellales, isolated from a brackish lake in Hamamatsu Japan.</title>
        <authorList>
            <person name="Maejima Y."/>
            <person name="Iino T."/>
            <person name="Muraguchi Y."/>
            <person name="Fukuda K."/>
            <person name="Nojiri H."/>
            <person name="Ohkuma M."/>
            <person name="Moriuchi R."/>
            <person name="Dohra H."/>
            <person name="Kimbara K."/>
            <person name="Shintani M."/>
        </authorList>
    </citation>
    <scope>NUCLEOTIDE SEQUENCE [LARGE SCALE GENOMIC DNA]</scope>
    <source>
        <strain evidence="2 3">RF1110005</strain>
    </source>
</reference>
<evidence type="ECO:0000313" key="2">
    <source>
        <dbReference type="EMBL" id="BBH52001.1"/>
    </source>
</evidence>
<gene>
    <name evidence="2" type="ORF">JCM31447_04380</name>
</gene>
<dbReference type="Pfam" id="PF06166">
    <property type="entry name" value="DUF979"/>
    <property type="match status" value="1"/>
</dbReference>
<organism evidence="2 3">
    <name type="scientific">Fluviispira sanaruensis</name>
    <dbReference type="NCBI Taxonomy" id="2493639"/>
    <lineage>
        <taxon>Bacteria</taxon>
        <taxon>Pseudomonadati</taxon>
        <taxon>Bdellovibrionota</taxon>
        <taxon>Oligoflexia</taxon>
        <taxon>Silvanigrellales</taxon>
        <taxon>Silvanigrellaceae</taxon>
        <taxon>Fluviispira</taxon>
    </lineage>
</organism>
<protein>
    <submittedName>
        <fullName evidence="2">Uncharacterized protein</fullName>
    </submittedName>
</protein>
<dbReference type="Pfam" id="PF06149">
    <property type="entry name" value="DUF969"/>
    <property type="match status" value="1"/>
</dbReference>
<proteinExistence type="predicted"/>
<evidence type="ECO:0000313" key="3">
    <source>
        <dbReference type="Proteomes" id="UP000291236"/>
    </source>
</evidence>
<dbReference type="Proteomes" id="UP000291236">
    <property type="component" value="Chromosome"/>
</dbReference>
<dbReference type="InterPro" id="IPR010374">
    <property type="entry name" value="DUF969"/>
</dbReference>
<dbReference type="InterPro" id="IPR009323">
    <property type="entry name" value="DUF979"/>
</dbReference>
<sequence>MGLIGLGGHAQTIRPLITPMTEGASQNRYGPLPKSIIAGLSQFSNGKYLQKRCLLDSIGWAAILPMMLAMLGGIFTAAQTVNSI</sequence>
<keyword evidence="3" id="KW-1185">Reference proteome</keyword>
<keyword evidence="1" id="KW-0472">Membrane</keyword>
<dbReference type="KEGG" id="sbf:JCM31447_04380"/>
<name>A0A4P2VH55_FLUSA</name>